<proteinExistence type="predicted"/>
<dbReference type="AlphaFoldDB" id="A0A149U3P8"/>
<dbReference type="EMBL" id="LHZT01000096">
    <property type="protein sequence ID" value="KXV60105.1"/>
    <property type="molecule type" value="Genomic_DNA"/>
</dbReference>
<dbReference type="RefSeq" id="WP_061487437.1">
    <property type="nucleotide sequence ID" value="NZ_LHZT01000096.1"/>
</dbReference>
<name>A0A149U3P8_9PROT</name>
<reference evidence="1 2" key="1">
    <citation type="submission" date="2015-06" db="EMBL/GenBank/DDBJ databases">
        <title>Improved classification and identification of acetic acid bacteria using matrix-assisted laser desorption/ionization time-of-flight mass spectrometry; Gluconobacter nephelii and Gluconobacter uchimurae are later heterotypic synonyms of Gluconobacter japonicus and Gluconobacter oxydans, respectively.</title>
        <authorList>
            <person name="Li L."/>
            <person name="Cleenwerck I."/>
            <person name="De Vuyst L."/>
            <person name="Vandamme P."/>
        </authorList>
    </citation>
    <scope>NUCLEOTIDE SEQUENCE [LARGE SCALE GENOMIC DNA]</scope>
    <source>
        <strain evidence="1 2">LMG 1663</strain>
    </source>
</reference>
<gene>
    <name evidence="1" type="ORF">AD947_02900</name>
</gene>
<organism evidence="1 2">
    <name type="scientific">Acetobacter tropicalis</name>
    <dbReference type="NCBI Taxonomy" id="104102"/>
    <lineage>
        <taxon>Bacteria</taxon>
        <taxon>Pseudomonadati</taxon>
        <taxon>Pseudomonadota</taxon>
        <taxon>Alphaproteobacteria</taxon>
        <taxon>Acetobacterales</taxon>
        <taxon>Acetobacteraceae</taxon>
        <taxon>Acetobacter</taxon>
    </lineage>
</organism>
<evidence type="ECO:0000313" key="1">
    <source>
        <dbReference type="EMBL" id="KXV60105.1"/>
    </source>
</evidence>
<sequence length="100" mass="11084">MTKNAQSRATENYRSRLAQRGMIRFEVVGREHDRGLIRTIARKLAQDDAQAAYLRTTITGVVADETSGKGGILRALLSSPLSGSEIDLRRPQENGRMVDL</sequence>
<evidence type="ECO:0000313" key="2">
    <source>
        <dbReference type="Proteomes" id="UP000075411"/>
    </source>
</evidence>
<dbReference type="Proteomes" id="UP000075411">
    <property type="component" value="Unassembled WGS sequence"/>
</dbReference>
<comment type="caution">
    <text evidence="1">The sequence shown here is derived from an EMBL/GenBank/DDBJ whole genome shotgun (WGS) entry which is preliminary data.</text>
</comment>
<protein>
    <submittedName>
        <fullName evidence="1">Uncharacterized protein</fullName>
    </submittedName>
</protein>
<dbReference type="OrthoDB" id="7360905at2"/>
<dbReference type="PATRIC" id="fig|104102.12.peg.1994"/>
<accession>A0A149U3P8</accession>